<organism evidence="10 11">
    <name type="scientific">Solirubrobacter ginsenosidimutans</name>
    <dbReference type="NCBI Taxonomy" id="490573"/>
    <lineage>
        <taxon>Bacteria</taxon>
        <taxon>Bacillati</taxon>
        <taxon>Actinomycetota</taxon>
        <taxon>Thermoleophilia</taxon>
        <taxon>Solirubrobacterales</taxon>
        <taxon>Solirubrobacteraceae</taxon>
        <taxon>Solirubrobacter</taxon>
    </lineage>
</organism>
<dbReference type="SUPFAM" id="SSF56645">
    <property type="entry name" value="Acyl-CoA dehydrogenase NM domain-like"/>
    <property type="match status" value="1"/>
</dbReference>
<dbReference type="Gene3D" id="1.10.540.10">
    <property type="entry name" value="Acyl-CoA dehydrogenase/oxidase, N-terminal domain"/>
    <property type="match status" value="1"/>
</dbReference>
<evidence type="ECO:0000256" key="6">
    <source>
        <dbReference type="RuleBase" id="RU362125"/>
    </source>
</evidence>
<dbReference type="InterPro" id="IPR006089">
    <property type="entry name" value="Acyl-CoA_DH_CS"/>
</dbReference>
<dbReference type="InterPro" id="IPR013786">
    <property type="entry name" value="AcylCoA_DH/ox_N"/>
</dbReference>
<feature type="domain" description="Acyl-CoA oxidase/dehydrogenase middle" evidence="8">
    <location>
        <begin position="123"/>
        <end position="217"/>
    </location>
</feature>
<dbReference type="Pfam" id="PF02771">
    <property type="entry name" value="Acyl-CoA_dh_N"/>
    <property type="match status" value="1"/>
</dbReference>
<evidence type="ECO:0000256" key="4">
    <source>
        <dbReference type="ARBA" id="ARBA00022827"/>
    </source>
</evidence>
<dbReference type="InterPro" id="IPR009075">
    <property type="entry name" value="AcylCo_DH/oxidase_C"/>
</dbReference>
<dbReference type="Pfam" id="PF02770">
    <property type="entry name" value="Acyl-CoA_dh_M"/>
    <property type="match status" value="1"/>
</dbReference>
<dbReference type="GO" id="GO:0003995">
    <property type="term" value="F:acyl-CoA dehydrogenase activity"/>
    <property type="evidence" value="ECO:0007669"/>
    <property type="project" value="InterPro"/>
</dbReference>
<evidence type="ECO:0000256" key="3">
    <source>
        <dbReference type="ARBA" id="ARBA00022630"/>
    </source>
</evidence>
<evidence type="ECO:0000259" key="7">
    <source>
        <dbReference type="Pfam" id="PF00441"/>
    </source>
</evidence>
<dbReference type="InterPro" id="IPR009100">
    <property type="entry name" value="AcylCoA_DH/oxidase_NM_dom_sf"/>
</dbReference>
<dbReference type="SUPFAM" id="SSF47203">
    <property type="entry name" value="Acyl-CoA dehydrogenase C-terminal domain-like"/>
    <property type="match status" value="1"/>
</dbReference>
<proteinExistence type="inferred from homology"/>
<dbReference type="EMBL" id="JAPDOD010000005">
    <property type="protein sequence ID" value="MDA0160317.1"/>
    <property type="molecule type" value="Genomic_DNA"/>
</dbReference>
<keyword evidence="4 6" id="KW-0274">FAD</keyword>
<keyword evidence="5 6" id="KW-0560">Oxidoreductase</keyword>
<evidence type="ECO:0000256" key="1">
    <source>
        <dbReference type="ARBA" id="ARBA00001974"/>
    </source>
</evidence>
<dbReference type="PANTHER" id="PTHR43884">
    <property type="entry name" value="ACYL-COA DEHYDROGENASE"/>
    <property type="match status" value="1"/>
</dbReference>
<sequence length="379" mass="41936">MRRTIFEDVHDDFRESVRGFLTREGVPHTEAWEAAGLVDRSFWTRAAEQGLVGFSAPEEFGGAGLDDFRFNAIVDEEAAYTGLAGDNLNLTNDIVAPYLLDLTDDEQKRRWLPGLTSGEDVWAIAMSEPGAGSDLRGMASKARWRGDHYALSGSKTFVTNGIQADAVIVAAYVERDGVDGLGLFAVRAEQDGFQRGRKLAKVGRRAQDTAELFFEDVAVAEADVIGAPGEGLRLLMRNLPQERLSMAVTAVAAAERALEVTLEYARTRNAFGKPIGSFQNSRFELADMATEIGVARVYVDQCIDAHRRRELTPVEAASAKLWTTELQFSVMDRCLQLHGGYGYMEEYEISRMWRDSRVTRIYGGTSEIMKEIVGRSLGL</sequence>
<dbReference type="PROSITE" id="PS00072">
    <property type="entry name" value="ACYL_COA_DH_1"/>
    <property type="match status" value="1"/>
</dbReference>
<reference evidence="10" key="1">
    <citation type="submission" date="2022-10" db="EMBL/GenBank/DDBJ databases">
        <title>The WGS of Solirubrobacter ginsenosidimutans DSM 21036.</title>
        <authorList>
            <person name="Jiang Z."/>
        </authorList>
    </citation>
    <scope>NUCLEOTIDE SEQUENCE</scope>
    <source>
        <strain evidence="10">DSM 21036</strain>
    </source>
</reference>
<comment type="caution">
    <text evidence="10">The sequence shown here is derived from an EMBL/GenBank/DDBJ whole genome shotgun (WGS) entry which is preliminary data.</text>
</comment>
<keyword evidence="3 6" id="KW-0285">Flavoprotein</keyword>
<gene>
    <name evidence="10" type="ORF">OM076_08580</name>
</gene>
<dbReference type="PROSITE" id="PS00073">
    <property type="entry name" value="ACYL_COA_DH_2"/>
    <property type="match status" value="1"/>
</dbReference>
<dbReference type="FunFam" id="2.40.110.10:FF:000002">
    <property type="entry name" value="Acyl-CoA dehydrogenase fadE12"/>
    <property type="match status" value="1"/>
</dbReference>
<dbReference type="PANTHER" id="PTHR43884:SF12">
    <property type="entry name" value="ISOVALERYL-COA DEHYDROGENASE, MITOCHONDRIAL-RELATED"/>
    <property type="match status" value="1"/>
</dbReference>
<dbReference type="Gene3D" id="1.20.140.10">
    <property type="entry name" value="Butyryl-CoA Dehydrogenase, subunit A, domain 3"/>
    <property type="match status" value="1"/>
</dbReference>
<dbReference type="InterPro" id="IPR046373">
    <property type="entry name" value="Acyl-CoA_Oxase/DH_mid-dom_sf"/>
</dbReference>
<dbReference type="InterPro" id="IPR037069">
    <property type="entry name" value="AcylCoA_DH/ox_N_sf"/>
</dbReference>
<dbReference type="RefSeq" id="WP_270039099.1">
    <property type="nucleotide sequence ID" value="NZ_JAPDOD010000005.1"/>
</dbReference>
<feature type="domain" description="Acyl-CoA dehydrogenase/oxidase N-terminal" evidence="9">
    <location>
        <begin position="9"/>
        <end position="119"/>
    </location>
</feature>
<protein>
    <submittedName>
        <fullName evidence="10">Acyl-CoA dehydrogenase family protein</fullName>
    </submittedName>
</protein>
<dbReference type="Gene3D" id="2.40.110.10">
    <property type="entry name" value="Butyryl-CoA Dehydrogenase, subunit A, domain 2"/>
    <property type="match status" value="1"/>
</dbReference>
<dbReference type="InterPro" id="IPR036250">
    <property type="entry name" value="AcylCo_DH-like_C"/>
</dbReference>
<dbReference type="AlphaFoldDB" id="A0A9X3MQ20"/>
<evidence type="ECO:0000256" key="5">
    <source>
        <dbReference type="ARBA" id="ARBA00023002"/>
    </source>
</evidence>
<evidence type="ECO:0000313" key="11">
    <source>
        <dbReference type="Proteomes" id="UP001149140"/>
    </source>
</evidence>
<feature type="domain" description="Acyl-CoA dehydrogenase/oxidase C-terminal" evidence="7">
    <location>
        <begin position="229"/>
        <end position="377"/>
    </location>
</feature>
<name>A0A9X3MQ20_9ACTN</name>
<dbReference type="GO" id="GO:0050660">
    <property type="term" value="F:flavin adenine dinucleotide binding"/>
    <property type="evidence" value="ECO:0007669"/>
    <property type="project" value="InterPro"/>
</dbReference>
<keyword evidence="11" id="KW-1185">Reference proteome</keyword>
<dbReference type="InterPro" id="IPR006091">
    <property type="entry name" value="Acyl-CoA_Oxase/DH_mid-dom"/>
</dbReference>
<accession>A0A9X3MQ20</accession>
<dbReference type="Proteomes" id="UP001149140">
    <property type="component" value="Unassembled WGS sequence"/>
</dbReference>
<evidence type="ECO:0000259" key="9">
    <source>
        <dbReference type="Pfam" id="PF02771"/>
    </source>
</evidence>
<dbReference type="Pfam" id="PF00441">
    <property type="entry name" value="Acyl-CoA_dh_1"/>
    <property type="match status" value="1"/>
</dbReference>
<comment type="cofactor">
    <cofactor evidence="1 6">
        <name>FAD</name>
        <dbReference type="ChEBI" id="CHEBI:57692"/>
    </cofactor>
</comment>
<evidence type="ECO:0000259" key="8">
    <source>
        <dbReference type="Pfam" id="PF02770"/>
    </source>
</evidence>
<dbReference type="FunFam" id="1.20.140.10:FF:000001">
    <property type="entry name" value="Acyl-CoA dehydrogenase"/>
    <property type="match status" value="1"/>
</dbReference>
<evidence type="ECO:0000313" key="10">
    <source>
        <dbReference type="EMBL" id="MDA0160317.1"/>
    </source>
</evidence>
<comment type="similarity">
    <text evidence="2 6">Belongs to the acyl-CoA dehydrogenase family.</text>
</comment>
<evidence type="ECO:0000256" key="2">
    <source>
        <dbReference type="ARBA" id="ARBA00009347"/>
    </source>
</evidence>